<reference evidence="1 3" key="1">
    <citation type="journal article" date="2020" name="Stud. Mycol.">
        <title>101 Dothideomycetes genomes: a test case for predicting lifestyles and emergence of pathogens.</title>
        <authorList>
            <person name="Haridas S."/>
            <person name="Albert R."/>
            <person name="Binder M."/>
            <person name="Bloem J."/>
            <person name="Labutti K."/>
            <person name="Salamov A."/>
            <person name="Andreopoulos B."/>
            <person name="Baker S."/>
            <person name="Barry K."/>
            <person name="Bills G."/>
            <person name="Bluhm B."/>
            <person name="Cannon C."/>
            <person name="Castanera R."/>
            <person name="Culley D."/>
            <person name="Daum C."/>
            <person name="Ezra D."/>
            <person name="Gonzalez J."/>
            <person name="Henrissat B."/>
            <person name="Kuo A."/>
            <person name="Liang C."/>
            <person name="Lipzen A."/>
            <person name="Lutzoni F."/>
            <person name="Magnuson J."/>
            <person name="Mondo S."/>
            <person name="Nolan M."/>
            <person name="Ohm R."/>
            <person name="Pangilinan J."/>
            <person name="Park H.-J."/>
            <person name="Ramirez L."/>
            <person name="Alfaro M."/>
            <person name="Sun H."/>
            <person name="Tritt A."/>
            <person name="Yoshinaga Y."/>
            <person name="Zwiers L.-H."/>
            <person name="Turgeon B."/>
            <person name="Goodwin S."/>
            <person name="Spatafora J."/>
            <person name="Crous P."/>
            <person name="Grigoriev I."/>
        </authorList>
    </citation>
    <scope>NUCLEOTIDE SEQUENCE</scope>
    <source>
        <strain evidence="1 3">CBS 304.34</strain>
    </source>
</reference>
<dbReference type="OrthoDB" id="406156at2759"/>
<reference evidence="3" key="2">
    <citation type="submission" date="2020-04" db="EMBL/GenBank/DDBJ databases">
        <authorList>
            <consortium name="NCBI Genome Project"/>
        </authorList>
    </citation>
    <scope>NUCLEOTIDE SEQUENCE</scope>
    <source>
        <strain evidence="3">CBS 304.34</strain>
    </source>
</reference>
<organism evidence="1">
    <name type="scientific">Mytilinidion resinicola</name>
    <dbReference type="NCBI Taxonomy" id="574789"/>
    <lineage>
        <taxon>Eukaryota</taxon>
        <taxon>Fungi</taxon>
        <taxon>Dikarya</taxon>
        <taxon>Ascomycota</taxon>
        <taxon>Pezizomycotina</taxon>
        <taxon>Dothideomycetes</taxon>
        <taxon>Pleosporomycetidae</taxon>
        <taxon>Mytilinidiales</taxon>
        <taxon>Mytilinidiaceae</taxon>
        <taxon>Mytilinidion</taxon>
    </lineage>
</organism>
<dbReference type="InterPro" id="IPR027443">
    <property type="entry name" value="IPNS-like_sf"/>
</dbReference>
<name>A0A6A6YF60_9PEZI</name>
<reference evidence="3" key="3">
    <citation type="submission" date="2025-04" db="UniProtKB">
        <authorList>
            <consortium name="RefSeq"/>
        </authorList>
    </citation>
    <scope>IDENTIFICATION</scope>
    <source>
        <strain evidence="3">CBS 304.34</strain>
    </source>
</reference>
<evidence type="ECO:0008006" key="4">
    <source>
        <dbReference type="Google" id="ProtNLM"/>
    </source>
</evidence>
<dbReference type="RefSeq" id="XP_033574396.1">
    <property type="nucleotide sequence ID" value="XM_033720516.1"/>
</dbReference>
<evidence type="ECO:0000313" key="3">
    <source>
        <dbReference type="RefSeq" id="XP_033574396.1"/>
    </source>
</evidence>
<sequence>MNVRQRKEMSTSKYQQTLPSSTNLKYAELTNLDLSTFDQPGGKQRLVAQLKDSIESVGFFHVTNSASARKK</sequence>
<gene>
    <name evidence="1 3" type="ORF">BDZ99DRAFT_465314</name>
</gene>
<dbReference type="SUPFAM" id="SSF51197">
    <property type="entry name" value="Clavaminate synthase-like"/>
    <property type="match status" value="1"/>
</dbReference>
<dbReference type="Gene3D" id="2.60.120.330">
    <property type="entry name" value="B-lactam Antibiotic, Isopenicillin N Synthase, Chain"/>
    <property type="match status" value="1"/>
</dbReference>
<evidence type="ECO:0000313" key="1">
    <source>
        <dbReference type="EMBL" id="KAF2807432.1"/>
    </source>
</evidence>
<dbReference type="Proteomes" id="UP000504636">
    <property type="component" value="Unplaced"/>
</dbReference>
<protein>
    <recommendedName>
        <fullName evidence="4">Non-haem dioxygenase N-terminal domain-containing protein</fullName>
    </recommendedName>
</protein>
<dbReference type="GeneID" id="54461409"/>
<dbReference type="EMBL" id="MU003705">
    <property type="protein sequence ID" value="KAF2807432.1"/>
    <property type="molecule type" value="Genomic_DNA"/>
</dbReference>
<proteinExistence type="predicted"/>
<dbReference type="AlphaFoldDB" id="A0A6A6YF60"/>
<keyword evidence="2" id="KW-1185">Reference proteome</keyword>
<accession>A0A6A6YF60</accession>
<evidence type="ECO:0000313" key="2">
    <source>
        <dbReference type="Proteomes" id="UP000504636"/>
    </source>
</evidence>